<organism evidence="5 6">
    <name type="scientific">Rugamonas aquatica</name>
    <dbReference type="NCBI Taxonomy" id="2743357"/>
    <lineage>
        <taxon>Bacteria</taxon>
        <taxon>Pseudomonadati</taxon>
        <taxon>Pseudomonadota</taxon>
        <taxon>Betaproteobacteria</taxon>
        <taxon>Burkholderiales</taxon>
        <taxon>Oxalobacteraceae</taxon>
        <taxon>Telluria group</taxon>
        <taxon>Rugamonas</taxon>
    </lineage>
</organism>
<protein>
    <recommendedName>
        <fullName evidence="1">diguanylate cyclase</fullName>
        <ecNumber evidence="1">2.7.7.65</ecNumber>
    </recommendedName>
</protein>
<dbReference type="EC" id="2.7.7.65" evidence="1"/>
<feature type="transmembrane region" description="Helical" evidence="3">
    <location>
        <begin position="51"/>
        <end position="73"/>
    </location>
</feature>
<name>A0A6A7N775_9BURK</name>
<accession>A0A6A7N775</accession>
<dbReference type="SUPFAM" id="SSF55073">
    <property type="entry name" value="Nucleotide cyclase"/>
    <property type="match status" value="1"/>
</dbReference>
<dbReference type="InterPro" id="IPR029787">
    <property type="entry name" value="Nucleotide_cyclase"/>
</dbReference>
<dbReference type="PANTHER" id="PTHR45138:SF9">
    <property type="entry name" value="DIGUANYLATE CYCLASE DGCM-RELATED"/>
    <property type="match status" value="1"/>
</dbReference>
<feature type="transmembrane region" description="Helical" evidence="3">
    <location>
        <begin position="26"/>
        <end position="45"/>
    </location>
</feature>
<dbReference type="EMBL" id="WHUG01000010">
    <property type="protein sequence ID" value="MQA40930.1"/>
    <property type="molecule type" value="Genomic_DNA"/>
</dbReference>
<evidence type="ECO:0000313" key="6">
    <source>
        <dbReference type="Proteomes" id="UP000440498"/>
    </source>
</evidence>
<evidence type="ECO:0000256" key="1">
    <source>
        <dbReference type="ARBA" id="ARBA00012528"/>
    </source>
</evidence>
<dbReference type="AlphaFoldDB" id="A0A6A7N775"/>
<comment type="catalytic activity">
    <reaction evidence="2">
        <text>2 GTP = 3',3'-c-di-GMP + 2 diphosphate</text>
        <dbReference type="Rhea" id="RHEA:24898"/>
        <dbReference type="ChEBI" id="CHEBI:33019"/>
        <dbReference type="ChEBI" id="CHEBI:37565"/>
        <dbReference type="ChEBI" id="CHEBI:58805"/>
        <dbReference type="EC" id="2.7.7.65"/>
    </reaction>
</comment>
<feature type="transmembrane region" description="Helical" evidence="3">
    <location>
        <begin position="119"/>
        <end position="139"/>
    </location>
</feature>
<sequence>MSDVEKEGGGRFGWLAGKRKRSIEEVILMLLCTLSIPSILPFGIYRLVQRNWLSAAVDIALVLAMLAVIVHVWRTGRHRVASFCVTLVYSAGMLVTVYLRGVSLVYWVYPTMIACYFVLRPAVAVAINSGSLLGLVVILAPQLEGLNLMTIVVTVGLVNLFAYIFSHRTGEQNKALHTEVELDFLTGVGNRRSLDRKLADHADERRPHLASCLLLLDLDHFKLVNDQYGHAAGDRALVRLCDVMRLHTRATDRLFRYGGEEFAIIANGAALPAASRLAENLRAAVAASCLIEGHPLTISIGVAAMDKSTAPADWLMQADKMLYAAKQGGRNAVRVADAVAPSDYAQGA</sequence>
<dbReference type="GO" id="GO:0052621">
    <property type="term" value="F:diguanylate cyclase activity"/>
    <property type="evidence" value="ECO:0007669"/>
    <property type="project" value="UniProtKB-EC"/>
</dbReference>
<dbReference type="InterPro" id="IPR043128">
    <property type="entry name" value="Rev_trsase/Diguanyl_cyclase"/>
</dbReference>
<dbReference type="Pfam" id="PF00990">
    <property type="entry name" value="GGDEF"/>
    <property type="match status" value="1"/>
</dbReference>
<keyword evidence="3" id="KW-1133">Transmembrane helix</keyword>
<dbReference type="Proteomes" id="UP000440498">
    <property type="component" value="Unassembled WGS sequence"/>
</dbReference>
<evidence type="ECO:0000256" key="3">
    <source>
        <dbReference type="SAM" id="Phobius"/>
    </source>
</evidence>
<evidence type="ECO:0000256" key="2">
    <source>
        <dbReference type="ARBA" id="ARBA00034247"/>
    </source>
</evidence>
<dbReference type="Gene3D" id="3.30.70.270">
    <property type="match status" value="1"/>
</dbReference>
<dbReference type="InterPro" id="IPR050469">
    <property type="entry name" value="Diguanylate_Cyclase"/>
</dbReference>
<dbReference type="NCBIfam" id="TIGR00254">
    <property type="entry name" value="GGDEF"/>
    <property type="match status" value="1"/>
</dbReference>
<dbReference type="GO" id="GO:1902201">
    <property type="term" value="P:negative regulation of bacterial-type flagellum-dependent cell motility"/>
    <property type="evidence" value="ECO:0007669"/>
    <property type="project" value="TreeGrafter"/>
</dbReference>
<feature type="transmembrane region" description="Helical" evidence="3">
    <location>
        <begin position="80"/>
        <end position="99"/>
    </location>
</feature>
<gene>
    <name evidence="5" type="ORF">GEV02_22585</name>
</gene>
<dbReference type="FunFam" id="3.30.70.270:FF:000001">
    <property type="entry name" value="Diguanylate cyclase domain protein"/>
    <property type="match status" value="1"/>
</dbReference>
<proteinExistence type="predicted"/>
<keyword evidence="3" id="KW-0472">Membrane</keyword>
<dbReference type="InterPro" id="IPR000160">
    <property type="entry name" value="GGDEF_dom"/>
</dbReference>
<dbReference type="GO" id="GO:0005886">
    <property type="term" value="C:plasma membrane"/>
    <property type="evidence" value="ECO:0007669"/>
    <property type="project" value="TreeGrafter"/>
</dbReference>
<comment type="caution">
    <text evidence="5">The sequence shown here is derived from an EMBL/GenBank/DDBJ whole genome shotgun (WGS) entry which is preliminary data.</text>
</comment>
<evidence type="ECO:0000313" key="5">
    <source>
        <dbReference type="EMBL" id="MQA40930.1"/>
    </source>
</evidence>
<feature type="domain" description="GGDEF" evidence="4">
    <location>
        <begin position="209"/>
        <end position="338"/>
    </location>
</feature>
<reference evidence="5 6" key="1">
    <citation type="submission" date="2019-10" db="EMBL/GenBank/DDBJ databases">
        <title>Two novel species isolated from a subtropical stream in China.</title>
        <authorList>
            <person name="Lu H."/>
        </authorList>
    </citation>
    <scope>NUCLEOTIDE SEQUENCE [LARGE SCALE GENOMIC DNA]</scope>
    <source>
        <strain evidence="5 6">FT29W</strain>
    </source>
</reference>
<keyword evidence="3" id="KW-0812">Transmembrane</keyword>
<dbReference type="CDD" id="cd01949">
    <property type="entry name" value="GGDEF"/>
    <property type="match status" value="1"/>
</dbReference>
<dbReference type="PANTHER" id="PTHR45138">
    <property type="entry name" value="REGULATORY COMPONENTS OF SENSORY TRANSDUCTION SYSTEM"/>
    <property type="match status" value="1"/>
</dbReference>
<feature type="transmembrane region" description="Helical" evidence="3">
    <location>
        <begin position="146"/>
        <end position="165"/>
    </location>
</feature>
<dbReference type="PROSITE" id="PS50887">
    <property type="entry name" value="GGDEF"/>
    <property type="match status" value="1"/>
</dbReference>
<dbReference type="GO" id="GO:0043709">
    <property type="term" value="P:cell adhesion involved in single-species biofilm formation"/>
    <property type="evidence" value="ECO:0007669"/>
    <property type="project" value="TreeGrafter"/>
</dbReference>
<dbReference type="SMART" id="SM00267">
    <property type="entry name" value="GGDEF"/>
    <property type="match status" value="1"/>
</dbReference>
<keyword evidence="6" id="KW-1185">Reference proteome</keyword>
<evidence type="ECO:0000259" key="4">
    <source>
        <dbReference type="PROSITE" id="PS50887"/>
    </source>
</evidence>
<dbReference type="RefSeq" id="WP_152840207.1">
    <property type="nucleotide sequence ID" value="NZ_WHUG01000010.1"/>
</dbReference>